<proteinExistence type="predicted"/>
<protein>
    <submittedName>
        <fullName evidence="1">Cof-like hydrolase</fullName>
    </submittedName>
</protein>
<evidence type="ECO:0000313" key="1">
    <source>
        <dbReference type="EMBL" id="EIC00418.1"/>
    </source>
</evidence>
<dbReference type="eggNOG" id="COG0561">
    <property type="taxonomic scope" value="Bacteria"/>
</dbReference>
<dbReference type="InterPro" id="IPR006379">
    <property type="entry name" value="HAD-SF_hydro_IIB"/>
</dbReference>
<dbReference type="Gene3D" id="3.40.50.1000">
    <property type="entry name" value="HAD superfamily/HAD-like"/>
    <property type="match status" value="1"/>
</dbReference>
<evidence type="ECO:0000313" key="2">
    <source>
        <dbReference type="Proteomes" id="UP000003571"/>
    </source>
</evidence>
<dbReference type="InterPro" id="IPR000150">
    <property type="entry name" value="Cof"/>
</dbReference>
<reference evidence="1 2" key="1">
    <citation type="submission" date="2011-09" db="EMBL/GenBank/DDBJ databases">
        <title>The draft genome of Treponema saccharophilum DSM 2985.</title>
        <authorList>
            <consortium name="US DOE Joint Genome Institute (JGI-PGF)"/>
            <person name="Lucas S."/>
            <person name="Copeland A."/>
            <person name="Lapidus A."/>
            <person name="Glavina del Rio T."/>
            <person name="Dalin E."/>
            <person name="Tice H."/>
            <person name="Bruce D."/>
            <person name="Goodwin L."/>
            <person name="Pitluck S."/>
            <person name="Peters L."/>
            <person name="Kyrpides N."/>
            <person name="Mavromatis K."/>
            <person name="Ivanova N."/>
            <person name="Markowitz V."/>
            <person name="Cheng J.-F."/>
            <person name="Hugenholtz P."/>
            <person name="Woyke T."/>
            <person name="Wu D."/>
            <person name="Gronow S."/>
            <person name="Wellnitz S."/>
            <person name="Brambilla E."/>
            <person name="Klenk H.-P."/>
            <person name="Eisen J.A."/>
        </authorList>
    </citation>
    <scope>NUCLEOTIDE SEQUENCE [LARGE SCALE GENOMIC DNA]</scope>
    <source>
        <strain evidence="1 2">DSM 2985</strain>
    </source>
</reference>
<comment type="caution">
    <text evidence="1">The sequence shown here is derived from an EMBL/GenBank/DDBJ whole genome shotgun (WGS) entry which is preliminary data.</text>
</comment>
<dbReference type="GO" id="GO:0016791">
    <property type="term" value="F:phosphatase activity"/>
    <property type="evidence" value="ECO:0007669"/>
    <property type="project" value="UniProtKB-ARBA"/>
</dbReference>
<dbReference type="NCBIfam" id="TIGR00099">
    <property type="entry name" value="Cof-subfamily"/>
    <property type="match status" value="1"/>
</dbReference>
<dbReference type="PANTHER" id="PTHR10000">
    <property type="entry name" value="PHOSPHOSERINE PHOSPHATASE"/>
    <property type="match status" value="1"/>
</dbReference>
<dbReference type="NCBIfam" id="TIGR01484">
    <property type="entry name" value="HAD-SF-IIB"/>
    <property type="match status" value="1"/>
</dbReference>
<dbReference type="Gene3D" id="3.30.1240.10">
    <property type="match status" value="1"/>
</dbReference>
<dbReference type="AlphaFoldDB" id="H7EPL7"/>
<dbReference type="GO" id="GO:0000287">
    <property type="term" value="F:magnesium ion binding"/>
    <property type="evidence" value="ECO:0007669"/>
    <property type="project" value="TreeGrafter"/>
</dbReference>
<sequence>MEKFDVKLVALDLDDTLLDRNALISDENVAALRECARRGIYVVLCSGRLEAGIVPFVRRLEIAGTEAGRYVIAINGCSVFDMHERTQIQCHKVPGDVLLRADEMARSAGLETQVYSTDTIYYGKLTPWIKMDIDLCKVRGVQVPDYRSLLAAGSPKMLIPCNPETPEVAHELMIKMREEFGERAVVFTSKPYFLEVLPPGCGKGESVEWLCNRLGFGIEKAMGFGDALNDESMLRKCGYGVAMKNASDYIKSVAKYVTDFDNNESGVGRFITEHVL</sequence>
<dbReference type="Pfam" id="PF08282">
    <property type="entry name" value="Hydrolase_3"/>
    <property type="match status" value="1"/>
</dbReference>
<keyword evidence="1" id="KW-0378">Hydrolase</keyword>
<dbReference type="SUPFAM" id="SSF56784">
    <property type="entry name" value="HAD-like"/>
    <property type="match status" value="1"/>
</dbReference>
<organism evidence="1 2">
    <name type="scientific">Treponema saccharophilum DSM 2985</name>
    <dbReference type="NCBI Taxonomy" id="907348"/>
    <lineage>
        <taxon>Bacteria</taxon>
        <taxon>Pseudomonadati</taxon>
        <taxon>Spirochaetota</taxon>
        <taxon>Spirochaetia</taxon>
        <taxon>Spirochaetales</taxon>
        <taxon>Treponemataceae</taxon>
        <taxon>Treponema</taxon>
    </lineage>
</organism>
<dbReference type="SFLD" id="SFLDS00003">
    <property type="entry name" value="Haloacid_Dehalogenase"/>
    <property type="match status" value="1"/>
</dbReference>
<dbReference type="PATRIC" id="fig|907348.3.peg.2921"/>
<dbReference type="EMBL" id="AGRW01000055">
    <property type="protein sequence ID" value="EIC00418.1"/>
    <property type="molecule type" value="Genomic_DNA"/>
</dbReference>
<accession>H7EPL7</accession>
<dbReference type="RefSeq" id="WP_002706597.1">
    <property type="nucleotide sequence ID" value="NZ_AGRW01000055.1"/>
</dbReference>
<dbReference type="InterPro" id="IPR023214">
    <property type="entry name" value="HAD_sf"/>
</dbReference>
<dbReference type="GO" id="GO:0005829">
    <property type="term" value="C:cytosol"/>
    <property type="evidence" value="ECO:0007669"/>
    <property type="project" value="TreeGrafter"/>
</dbReference>
<dbReference type="InterPro" id="IPR036412">
    <property type="entry name" value="HAD-like_sf"/>
</dbReference>
<dbReference type="PANTHER" id="PTHR10000:SF8">
    <property type="entry name" value="HAD SUPERFAMILY HYDROLASE-LIKE, TYPE 3"/>
    <property type="match status" value="1"/>
</dbReference>
<dbReference type="Proteomes" id="UP000003571">
    <property type="component" value="Unassembled WGS sequence"/>
</dbReference>
<dbReference type="SFLD" id="SFLDG01140">
    <property type="entry name" value="C2.B:_Phosphomannomutase_and_P"/>
    <property type="match status" value="1"/>
</dbReference>
<keyword evidence="2" id="KW-1185">Reference proteome</keyword>
<dbReference type="OrthoDB" id="9781413at2"/>
<gene>
    <name evidence="1" type="ORF">TresaDRAFT_0512</name>
</gene>
<dbReference type="STRING" id="907348.TresaDRAFT_0512"/>
<name>H7EPL7_9SPIR</name>